<gene>
    <name evidence="2" type="ORF">ACFSXZ_12245</name>
</gene>
<evidence type="ECO:0000256" key="1">
    <source>
        <dbReference type="SAM" id="Phobius"/>
    </source>
</evidence>
<dbReference type="Proteomes" id="UP001597417">
    <property type="component" value="Unassembled WGS sequence"/>
</dbReference>
<dbReference type="InterPro" id="IPR039708">
    <property type="entry name" value="MT1774/Rv1733c-like"/>
</dbReference>
<dbReference type="PANTHER" id="PTHR42305:SF1">
    <property type="entry name" value="MEMBRANE PROTEIN RV1733C-RELATED"/>
    <property type="match status" value="1"/>
</dbReference>
<name>A0ABW5FR59_9PSEU</name>
<keyword evidence="1" id="KW-0812">Transmembrane</keyword>
<comment type="caution">
    <text evidence="2">The sequence shown here is derived from an EMBL/GenBank/DDBJ whole genome shotgun (WGS) entry which is preliminary data.</text>
</comment>
<dbReference type="RefSeq" id="WP_378264478.1">
    <property type="nucleotide sequence ID" value="NZ_JBHUKR010000006.1"/>
</dbReference>
<proteinExistence type="predicted"/>
<accession>A0ABW5FR59</accession>
<feature type="transmembrane region" description="Helical" evidence="1">
    <location>
        <begin position="145"/>
        <end position="171"/>
    </location>
</feature>
<evidence type="ECO:0000313" key="2">
    <source>
        <dbReference type="EMBL" id="MFD2417094.1"/>
    </source>
</evidence>
<keyword evidence="1" id="KW-0472">Membrane</keyword>
<dbReference type="EMBL" id="JBHUKR010000006">
    <property type="protein sequence ID" value="MFD2417094.1"/>
    <property type="molecule type" value="Genomic_DNA"/>
</dbReference>
<dbReference type="PANTHER" id="PTHR42305">
    <property type="entry name" value="MEMBRANE PROTEIN RV1733C-RELATED"/>
    <property type="match status" value="1"/>
</dbReference>
<evidence type="ECO:0008006" key="4">
    <source>
        <dbReference type="Google" id="ProtNLM"/>
    </source>
</evidence>
<sequence length="201" mass="21295">MAVSTNWLKRQYHWLMPRHGSLARRWDRIEAAVVLSLLVLAVLAVPAAVAAGVDYHARQEVVAAAQRAERQPAKAVLLVPTSPAAATEGGSVPDTEGVTARWEAGGAERTGTIQARSGLPAGASVGIWLDGAGNPVSPPQSEISVIGLAVGLGALVWAAVNAVLLIAYTAVRFALDTRRWAGWAREWDALDWKPRSKGDPK</sequence>
<keyword evidence="1" id="KW-1133">Transmembrane helix</keyword>
<evidence type="ECO:0000313" key="3">
    <source>
        <dbReference type="Proteomes" id="UP001597417"/>
    </source>
</evidence>
<reference evidence="3" key="1">
    <citation type="journal article" date="2019" name="Int. J. Syst. Evol. Microbiol.">
        <title>The Global Catalogue of Microorganisms (GCM) 10K type strain sequencing project: providing services to taxonomists for standard genome sequencing and annotation.</title>
        <authorList>
            <consortium name="The Broad Institute Genomics Platform"/>
            <consortium name="The Broad Institute Genome Sequencing Center for Infectious Disease"/>
            <person name="Wu L."/>
            <person name="Ma J."/>
        </authorList>
    </citation>
    <scope>NUCLEOTIDE SEQUENCE [LARGE SCALE GENOMIC DNA]</scope>
    <source>
        <strain evidence="3">CGMCC 4.7645</strain>
    </source>
</reference>
<keyword evidence="3" id="KW-1185">Reference proteome</keyword>
<protein>
    <recommendedName>
        <fullName evidence="4">Transmembrane protein</fullName>
    </recommendedName>
</protein>
<organism evidence="2 3">
    <name type="scientific">Amycolatopsis pigmentata</name>
    <dbReference type="NCBI Taxonomy" id="450801"/>
    <lineage>
        <taxon>Bacteria</taxon>
        <taxon>Bacillati</taxon>
        <taxon>Actinomycetota</taxon>
        <taxon>Actinomycetes</taxon>
        <taxon>Pseudonocardiales</taxon>
        <taxon>Pseudonocardiaceae</taxon>
        <taxon>Amycolatopsis</taxon>
    </lineage>
</organism>